<proteinExistence type="predicted"/>
<evidence type="ECO:0000313" key="1">
    <source>
        <dbReference type="EMBL" id="QJF49930.1"/>
    </source>
</evidence>
<evidence type="ECO:0000313" key="2">
    <source>
        <dbReference type="Proteomes" id="UP000503308"/>
    </source>
</evidence>
<dbReference type="AlphaFoldDB" id="A0A858SN93"/>
<keyword evidence="2" id="KW-1185">Reference proteome</keyword>
<dbReference type="EMBL" id="CP048788">
    <property type="protein sequence ID" value="QJF49930.1"/>
    <property type="molecule type" value="Genomic_DNA"/>
</dbReference>
<dbReference type="RefSeq" id="WP_169639156.1">
    <property type="nucleotide sequence ID" value="NZ_CP048788.1"/>
</dbReference>
<organism evidence="1 2">
    <name type="scientific">Roseobacter ponti</name>
    <dbReference type="NCBI Taxonomy" id="1891787"/>
    <lineage>
        <taxon>Bacteria</taxon>
        <taxon>Pseudomonadati</taxon>
        <taxon>Pseudomonadota</taxon>
        <taxon>Alphaproteobacteria</taxon>
        <taxon>Rhodobacterales</taxon>
        <taxon>Roseobacteraceae</taxon>
        <taxon>Roseobacter</taxon>
    </lineage>
</organism>
<reference evidence="1 2" key="1">
    <citation type="submission" date="2020-02" db="EMBL/GenBank/DDBJ databases">
        <title>Genome sequence of Roseobacter ponti.</title>
        <authorList>
            <person name="Hollensteiner J."/>
            <person name="Schneider D."/>
            <person name="Poehlein A."/>
            <person name="Daniel R."/>
        </authorList>
    </citation>
    <scope>NUCLEOTIDE SEQUENCE [LARGE SCALE GENOMIC DNA]</scope>
    <source>
        <strain evidence="1 2">DSM 106830</strain>
    </source>
</reference>
<protein>
    <submittedName>
        <fullName evidence="1">DUF1643 domain-containing protein</fullName>
    </submittedName>
</protein>
<dbReference type="Proteomes" id="UP000503308">
    <property type="component" value="Chromosome"/>
</dbReference>
<name>A0A858SN93_9RHOB</name>
<dbReference type="KEGG" id="rpon:G3256_01465"/>
<dbReference type="InterPro" id="IPR012441">
    <property type="entry name" value="DUF1643"/>
</dbReference>
<accession>A0A858SN93</accession>
<dbReference type="Pfam" id="PF07799">
    <property type="entry name" value="DUF1643"/>
    <property type="match status" value="1"/>
</dbReference>
<sequence length="173" mass="19286">MFVRIHNTDTTRSEAEYSDCGAYRYCLSRVWDPEAERLNFIMLNPSVADEVQNDPTVARCEARARALGYGAFSVTNIFAWRDTDPFGMRKAPTPVGEDNDAVLLRAAARADRVIAAWGVHGAHRNRGPLVARMLAGAGTALWHLGLTKDGHPRHPLYLPYARRPERWDPVATG</sequence>
<gene>
    <name evidence="1" type="ORF">G3256_01465</name>
</gene>